<evidence type="ECO:0000259" key="6">
    <source>
        <dbReference type="Pfam" id="PF01676"/>
    </source>
</evidence>
<dbReference type="Gene3D" id="3.40.720.10">
    <property type="entry name" value="Alkaline Phosphatase, subunit A"/>
    <property type="match status" value="1"/>
</dbReference>
<name>A0A7V2AVN2_UNCEI</name>
<feature type="non-terminal residue" evidence="7">
    <location>
        <position position="1"/>
    </location>
</feature>
<dbReference type="InterPro" id="IPR006124">
    <property type="entry name" value="Metalloenzyme"/>
</dbReference>
<dbReference type="EMBL" id="DSEC01000448">
    <property type="protein sequence ID" value="HER44061.1"/>
    <property type="molecule type" value="Genomic_DNA"/>
</dbReference>
<dbReference type="AlphaFoldDB" id="A0A7V2AVN2"/>
<comment type="caution">
    <text evidence="7">The sequence shown here is derived from an EMBL/GenBank/DDBJ whole genome shotgun (WGS) entry which is preliminary data.</text>
</comment>
<reference evidence="7" key="1">
    <citation type="journal article" date="2020" name="mSystems">
        <title>Genome- and Community-Level Interaction Insights into Carbon Utilization and Element Cycling Functions of Hydrothermarchaeota in Hydrothermal Sediment.</title>
        <authorList>
            <person name="Zhou Z."/>
            <person name="Liu Y."/>
            <person name="Xu W."/>
            <person name="Pan J."/>
            <person name="Luo Z.H."/>
            <person name="Li M."/>
        </authorList>
    </citation>
    <scope>NUCLEOTIDE SEQUENCE [LARGE SCALE GENOMIC DNA]</scope>
    <source>
        <strain evidence="7">SpSt-1233</strain>
    </source>
</reference>
<feature type="domain" description="Metalloenzyme" evidence="6">
    <location>
        <begin position="1"/>
        <end position="101"/>
    </location>
</feature>
<dbReference type="SUPFAM" id="SSF53649">
    <property type="entry name" value="Alkaline phosphatase-like"/>
    <property type="match status" value="1"/>
</dbReference>
<accession>A0A7V2AVN2</accession>
<protein>
    <submittedName>
        <fullName evidence="7">Phosphoglycerate mutase</fullName>
    </submittedName>
</protein>
<dbReference type="InterPro" id="IPR017850">
    <property type="entry name" value="Alkaline_phosphatase_core_sf"/>
</dbReference>
<dbReference type="PANTHER" id="PTHR31209">
    <property type="entry name" value="COFACTOR-INDEPENDENT PHOSPHOGLYCERATE MUTASE"/>
    <property type="match status" value="1"/>
</dbReference>
<evidence type="ECO:0000313" key="7">
    <source>
        <dbReference type="EMBL" id="HER44061.1"/>
    </source>
</evidence>
<dbReference type="GO" id="GO:0046872">
    <property type="term" value="F:metal ion binding"/>
    <property type="evidence" value="ECO:0007669"/>
    <property type="project" value="InterPro"/>
</dbReference>
<gene>
    <name evidence="7" type="ORF">ENO08_06340</name>
</gene>
<keyword evidence="5" id="KW-0324">Glycolysis</keyword>
<organism evidence="7">
    <name type="scientific">Eiseniibacteriota bacterium</name>
    <dbReference type="NCBI Taxonomy" id="2212470"/>
    <lineage>
        <taxon>Bacteria</taxon>
        <taxon>Candidatus Eiseniibacteriota</taxon>
    </lineage>
</organism>
<dbReference type="Proteomes" id="UP000886069">
    <property type="component" value="Unassembled WGS sequence"/>
</dbReference>
<comment type="catalytic activity">
    <reaction evidence="1">
        <text>(2R)-2-phosphoglycerate = (2R)-3-phosphoglycerate</text>
        <dbReference type="Rhea" id="RHEA:15901"/>
        <dbReference type="ChEBI" id="CHEBI:58272"/>
        <dbReference type="ChEBI" id="CHEBI:58289"/>
        <dbReference type="EC" id="5.4.2.12"/>
    </reaction>
</comment>
<evidence type="ECO:0000256" key="3">
    <source>
        <dbReference type="ARBA" id="ARBA00004921"/>
    </source>
</evidence>
<dbReference type="PANTHER" id="PTHR31209:SF0">
    <property type="entry name" value="METALLOENZYME DOMAIN-CONTAINING PROTEIN"/>
    <property type="match status" value="1"/>
</dbReference>
<comment type="similarity">
    <text evidence="4">Belongs to the BPG-independent phosphoglycerate mutase family. A-PGAM subfamily.</text>
</comment>
<proteinExistence type="inferred from homology"/>
<dbReference type="Pfam" id="PF01676">
    <property type="entry name" value="Metalloenzyme"/>
    <property type="match status" value="1"/>
</dbReference>
<evidence type="ECO:0000256" key="1">
    <source>
        <dbReference type="ARBA" id="ARBA00000370"/>
    </source>
</evidence>
<dbReference type="InterPro" id="IPR004456">
    <property type="entry name" value="Pglycerate_mutase_ApgM"/>
</dbReference>
<evidence type="ECO:0000256" key="4">
    <source>
        <dbReference type="ARBA" id="ARBA00005524"/>
    </source>
</evidence>
<evidence type="ECO:0000256" key="2">
    <source>
        <dbReference type="ARBA" id="ARBA00002315"/>
    </source>
</evidence>
<dbReference type="GO" id="GO:0004619">
    <property type="term" value="F:phosphoglycerate mutase activity"/>
    <property type="evidence" value="ECO:0007669"/>
    <property type="project" value="UniProtKB-EC"/>
</dbReference>
<comment type="function">
    <text evidence="2">Catalyzes the interconversion of 2-phosphoglycerate and 3-phosphoglycerate.</text>
</comment>
<sequence length="112" mass="11833">FIHVKKTDSYGEDGNLEGKKGVIEEVDASLPVLLGLKPDVLIVTGDHSTPCAMKSHSWHPVPFIMKSEFCGIDGAAAFSEAECDRGALGVFPAVDIMTLALANAGRLLKHGA</sequence>
<comment type="pathway">
    <text evidence="3">Carbohydrate degradation.</text>
</comment>
<evidence type="ECO:0000256" key="5">
    <source>
        <dbReference type="ARBA" id="ARBA00023152"/>
    </source>
</evidence>
<dbReference type="GO" id="GO:0006096">
    <property type="term" value="P:glycolytic process"/>
    <property type="evidence" value="ECO:0007669"/>
    <property type="project" value="UniProtKB-KW"/>
</dbReference>